<organism evidence="7 8">
    <name type="scientific">Taibaiella lutea</name>
    <dbReference type="NCBI Taxonomy" id="2608001"/>
    <lineage>
        <taxon>Bacteria</taxon>
        <taxon>Pseudomonadati</taxon>
        <taxon>Bacteroidota</taxon>
        <taxon>Chitinophagia</taxon>
        <taxon>Chitinophagales</taxon>
        <taxon>Chitinophagaceae</taxon>
        <taxon>Taibaiella</taxon>
    </lineage>
</organism>
<keyword evidence="2" id="KW-0479">Metal-binding</keyword>
<keyword evidence="1" id="KW-0645">Protease</keyword>
<evidence type="ECO:0000256" key="4">
    <source>
        <dbReference type="ARBA" id="ARBA00022833"/>
    </source>
</evidence>
<evidence type="ECO:0000256" key="5">
    <source>
        <dbReference type="ARBA" id="ARBA00023049"/>
    </source>
</evidence>
<keyword evidence="5" id="KW-0482">Metalloprotease</keyword>
<dbReference type="Gene3D" id="3.40.140.10">
    <property type="entry name" value="Cytidine Deaminase, domain 2"/>
    <property type="match status" value="1"/>
</dbReference>
<dbReference type="InterPro" id="IPR020891">
    <property type="entry name" value="UPF0758_CS"/>
</dbReference>
<evidence type="ECO:0000313" key="8">
    <source>
        <dbReference type="Proteomes" id="UP000323632"/>
    </source>
</evidence>
<protein>
    <submittedName>
        <fullName evidence="7">DNA repair protein</fullName>
    </submittedName>
</protein>
<dbReference type="Pfam" id="PF04002">
    <property type="entry name" value="RadC"/>
    <property type="match status" value="1"/>
</dbReference>
<accession>A0A5M6CHE2</accession>
<name>A0A5M6CHE2_9BACT</name>
<comment type="caution">
    <text evidence="7">The sequence shown here is derived from an EMBL/GenBank/DDBJ whole genome shotgun (WGS) entry which is preliminary data.</text>
</comment>
<dbReference type="InterPro" id="IPR037518">
    <property type="entry name" value="MPN"/>
</dbReference>
<evidence type="ECO:0000259" key="6">
    <source>
        <dbReference type="PROSITE" id="PS50249"/>
    </source>
</evidence>
<dbReference type="EMBL" id="VWSH01000004">
    <property type="protein sequence ID" value="KAA5532569.1"/>
    <property type="molecule type" value="Genomic_DNA"/>
</dbReference>
<gene>
    <name evidence="7" type="ORF">F0919_17455</name>
</gene>
<dbReference type="GO" id="GO:0006508">
    <property type="term" value="P:proteolysis"/>
    <property type="evidence" value="ECO:0007669"/>
    <property type="project" value="UniProtKB-KW"/>
</dbReference>
<keyword evidence="8" id="KW-1185">Reference proteome</keyword>
<keyword evidence="3" id="KW-0378">Hydrolase</keyword>
<dbReference type="GO" id="GO:0008237">
    <property type="term" value="F:metallopeptidase activity"/>
    <property type="evidence" value="ECO:0007669"/>
    <property type="project" value="UniProtKB-KW"/>
</dbReference>
<dbReference type="RefSeq" id="WP_150034072.1">
    <property type="nucleotide sequence ID" value="NZ_VWSH01000004.1"/>
</dbReference>
<dbReference type="AlphaFoldDB" id="A0A5M6CHE2"/>
<dbReference type="PANTHER" id="PTHR30471:SF3">
    <property type="entry name" value="UPF0758 PROTEIN YEES-RELATED"/>
    <property type="match status" value="1"/>
</dbReference>
<dbReference type="InterPro" id="IPR025657">
    <property type="entry name" value="RadC_JAB"/>
</dbReference>
<dbReference type="CDD" id="cd08071">
    <property type="entry name" value="MPN_DUF2466"/>
    <property type="match status" value="1"/>
</dbReference>
<proteinExistence type="predicted"/>
<dbReference type="Proteomes" id="UP000323632">
    <property type="component" value="Unassembled WGS sequence"/>
</dbReference>
<dbReference type="PANTHER" id="PTHR30471">
    <property type="entry name" value="DNA REPAIR PROTEIN RADC"/>
    <property type="match status" value="1"/>
</dbReference>
<evidence type="ECO:0000256" key="1">
    <source>
        <dbReference type="ARBA" id="ARBA00022670"/>
    </source>
</evidence>
<dbReference type="GO" id="GO:0046872">
    <property type="term" value="F:metal ion binding"/>
    <property type="evidence" value="ECO:0007669"/>
    <property type="project" value="UniProtKB-KW"/>
</dbReference>
<keyword evidence="4" id="KW-0862">Zinc</keyword>
<feature type="domain" description="MPN" evidence="6">
    <location>
        <begin position="13"/>
        <end position="139"/>
    </location>
</feature>
<reference evidence="7 8" key="1">
    <citation type="submission" date="2019-09" db="EMBL/GenBank/DDBJ databases">
        <title>Genome sequence and assembly of Taibaiella sp.</title>
        <authorList>
            <person name="Chhetri G."/>
        </authorList>
    </citation>
    <scope>NUCLEOTIDE SEQUENCE [LARGE SCALE GENOMIC DNA]</scope>
    <source>
        <strain evidence="7 8">KVB11</strain>
    </source>
</reference>
<sequence>MNIRLKKEEKVEVLCADDLYGIMQRVLVRESRIDRNREHLWTVSLDNAYRILNIELVSLGTINKTLIEPMEVFSIPLQKRAVKVILVHNHPSGELTPSERDKDVTDQLIQVGRIMHVPLMDHLIISEEDYYSFMDSGLLKELQQSLKYVPAYEIKRRYEKAAREKGEQRGEEKGKKEIARQMKKKGIDVELIMEFTGLSKAVIGRLKEE</sequence>
<evidence type="ECO:0000256" key="2">
    <source>
        <dbReference type="ARBA" id="ARBA00022723"/>
    </source>
</evidence>
<dbReference type="InterPro" id="IPR001405">
    <property type="entry name" value="UPF0758"/>
</dbReference>
<dbReference type="PROSITE" id="PS50249">
    <property type="entry name" value="MPN"/>
    <property type="match status" value="1"/>
</dbReference>
<evidence type="ECO:0000313" key="7">
    <source>
        <dbReference type="EMBL" id="KAA5532569.1"/>
    </source>
</evidence>
<dbReference type="PROSITE" id="PS01302">
    <property type="entry name" value="UPF0758"/>
    <property type="match status" value="1"/>
</dbReference>
<evidence type="ECO:0000256" key="3">
    <source>
        <dbReference type="ARBA" id="ARBA00022801"/>
    </source>
</evidence>